<dbReference type="Pfam" id="PF02770">
    <property type="entry name" value="Acyl-CoA_dh_M"/>
    <property type="match status" value="1"/>
</dbReference>
<comment type="caution">
    <text evidence="17">The sequence shown here is derived from an EMBL/GenBank/DDBJ whole genome shotgun (WGS) entry which is preliminary data.</text>
</comment>
<dbReference type="PANTHER" id="PTHR10909:SF390">
    <property type="entry name" value="PEROXISOMAL ACYL-COENZYME A OXIDASE 3"/>
    <property type="match status" value="1"/>
</dbReference>
<evidence type="ECO:0000256" key="1">
    <source>
        <dbReference type="ARBA" id="ARBA00001974"/>
    </source>
</evidence>
<dbReference type="InterPro" id="IPR055060">
    <property type="entry name" value="ACOX_C_alpha1"/>
</dbReference>
<dbReference type="Pfam" id="PF01756">
    <property type="entry name" value="ACOX"/>
    <property type="match status" value="1"/>
</dbReference>
<accession>A0AA36H0Y7</accession>
<evidence type="ECO:0000256" key="12">
    <source>
        <dbReference type="PIRSR" id="PIRSR000168-1"/>
    </source>
</evidence>
<dbReference type="AlphaFoldDB" id="A0AA36H0Y7"/>
<dbReference type="FunFam" id="2.40.110.10:FF:000040">
    <property type="entry name" value="Acyl-coenzyme A oxidase"/>
    <property type="match status" value="1"/>
</dbReference>
<dbReference type="Proteomes" id="UP001176961">
    <property type="component" value="Unassembled WGS sequence"/>
</dbReference>
<feature type="binding site" evidence="13">
    <location>
        <position position="177"/>
    </location>
    <ligand>
        <name>FAD</name>
        <dbReference type="ChEBI" id="CHEBI:57692"/>
    </ligand>
</feature>
<evidence type="ECO:0000313" key="17">
    <source>
        <dbReference type="EMBL" id="CAJ0601707.1"/>
    </source>
</evidence>
<dbReference type="Gene3D" id="2.40.110.10">
    <property type="entry name" value="Butyryl-CoA Dehydrogenase, subunit A, domain 2"/>
    <property type="match status" value="1"/>
</dbReference>
<feature type="active site" description="Proton acceptor" evidence="12">
    <location>
        <position position="430"/>
    </location>
</feature>
<evidence type="ECO:0000259" key="15">
    <source>
        <dbReference type="Pfam" id="PF02770"/>
    </source>
</evidence>
<comment type="subcellular location">
    <subcellularLocation>
        <location evidence="2">Peroxisome</location>
    </subcellularLocation>
</comment>
<keyword evidence="5 11" id="KW-0285">Flavoprotein</keyword>
<keyword evidence="18" id="KW-1185">Reference proteome</keyword>
<evidence type="ECO:0000256" key="2">
    <source>
        <dbReference type="ARBA" id="ARBA00004275"/>
    </source>
</evidence>
<dbReference type="InterPro" id="IPR009100">
    <property type="entry name" value="AcylCoA_DH/oxidase_NM_dom_sf"/>
</dbReference>
<dbReference type="InterPro" id="IPR006091">
    <property type="entry name" value="Acyl-CoA_Oxase/DH_mid-dom"/>
</dbReference>
<dbReference type="GO" id="GO:0005777">
    <property type="term" value="C:peroxisome"/>
    <property type="evidence" value="ECO:0007669"/>
    <property type="project" value="UniProtKB-SubCell"/>
</dbReference>
<feature type="domain" description="Acyl-CoA oxidase/dehydrogenase middle" evidence="15">
    <location>
        <begin position="136"/>
        <end position="244"/>
    </location>
</feature>
<comment type="pathway">
    <text evidence="3">Lipid metabolism.</text>
</comment>
<dbReference type="GO" id="GO:0016402">
    <property type="term" value="F:pristanoyl-CoA oxidase activity"/>
    <property type="evidence" value="ECO:0007669"/>
    <property type="project" value="TreeGrafter"/>
</dbReference>
<comment type="similarity">
    <text evidence="4 11">Belongs to the acyl-CoA oxidase family.</text>
</comment>
<keyword evidence="8" id="KW-0560">Oxidoreductase</keyword>
<gene>
    <name evidence="17" type="ORF">CYNAS_LOCUS13690</name>
</gene>
<dbReference type="GO" id="GO:0005504">
    <property type="term" value="F:fatty acid binding"/>
    <property type="evidence" value="ECO:0007669"/>
    <property type="project" value="TreeGrafter"/>
</dbReference>
<keyword evidence="10" id="KW-0576">Peroxisome</keyword>
<sequence length="665" mass="75464">MKSQLDHYRQKAMFNWKDLKVAVEGADEVRIKDEIYAKLEKEPLFARKYNRPSMTEQRELNHKRWKRIIELGLPTDQFEDMQSYKCLGEILETYDQGLSARLVLHSAVFSAALTSMGTKRHEEIKEKTRKNEIVGCFCLTEIGHGSNTQGIQTTATFDRGEFVFNCPNEGAIKCWAGNLAQSATHAVVFAQLYVKGKCEGVHAFILQVRDMHTYEPLQGITIGDMGEKPGAWNGVENGWLEFKNHRAPLWTLLNKGCDVTEAGGYITEYKSTSERQSVSLGALSIGRIGIIGKGVMASGYAATIGIRYSACRRQFGPNKGEEIPVLEYPLQQHRLFPYLAGHFTLRTFQKRFWNLFTGYMMRVMGGEKSAELADFAKEIHALSSAAKPVATWFGVEALDQARLACGGHGFLHSSRLNELRDSFDPSRTFEGENFMILQQASNIMLEWTRAGKSDSPMKTLEMLNNKQPQRFKHFGEDIIEDVLHAYRWLIVYYLNETRKSFDEWMKANGGDTFDARNRSQVHKAQMLGIAYSEHTAIQWAAGNYRELEDPRICQVLLRMPALYGLYCLEKHLASLYIGGYCEGPKFGDGVHDAVRRLERDLLPDAVALVDAIAPPDFVLNSALGLSTGEPYEELMKEFRSHTNPKPEWWADLRDFLKENANKSKL</sequence>
<organism evidence="17 18">
    <name type="scientific">Cylicocyclus nassatus</name>
    <name type="common">Nematode worm</name>
    <dbReference type="NCBI Taxonomy" id="53992"/>
    <lineage>
        <taxon>Eukaryota</taxon>
        <taxon>Metazoa</taxon>
        <taxon>Ecdysozoa</taxon>
        <taxon>Nematoda</taxon>
        <taxon>Chromadorea</taxon>
        <taxon>Rhabditida</taxon>
        <taxon>Rhabditina</taxon>
        <taxon>Rhabditomorpha</taxon>
        <taxon>Strongyloidea</taxon>
        <taxon>Strongylidae</taxon>
        <taxon>Cylicocyclus</taxon>
    </lineage>
</organism>
<keyword evidence="6 11" id="KW-0274">FAD</keyword>
<dbReference type="GO" id="GO:0055088">
    <property type="term" value="P:lipid homeostasis"/>
    <property type="evidence" value="ECO:0007669"/>
    <property type="project" value="TreeGrafter"/>
</dbReference>
<dbReference type="FunFam" id="1.20.140.10:FF:000007">
    <property type="entry name" value="Acyl-coenzyme A oxidase"/>
    <property type="match status" value="1"/>
</dbReference>
<dbReference type="PANTHER" id="PTHR10909">
    <property type="entry name" value="ELECTRON TRANSPORT OXIDOREDUCTASE"/>
    <property type="match status" value="1"/>
</dbReference>
<evidence type="ECO:0000256" key="9">
    <source>
        <dbReference type="ARBA" id="ARBA00023098"/>
    </source>
</evidence>
<feature type="domain" description="Acyl-CoA oxidase C-alpha1" evidence="16">
    <location>
        <begin position="281"/>
        <end position="444"/>
    </location>
</feature>
<feature type="binding site" evidence="13">
    <location>
        <position position="140"/>
    </location>
    <ligand>
        <name>FAD</name>
        <dbReference type="ChEBI" id="CHEBI:57692"/>
    </ligand>
</feature>
<dbReference type="Pfam" id="PF22924">
    <property type="entry name" value="ACOX_C_alpha1"/>
    <property type="match status" value="1"/>
</dbReference>
<evidence type="ECO:0000256" key="6">
    <source>
        <dbReference type="ARBA" id="ARBA00022827"/>
    </source>
</evidence>
<reference evidence="17" key="1">
    <citation type="submission" date="2023-07" db="EMBL/GenBank/DDBJ databases">
        <authorList>
            <consortium name="CYATHOMIX"/>
        </authorList>
    </citation>
    <scope>NUCLEOTIDE SEQUENCE</scope>
    <source>
        <strain evidence="17">N/A</strain>
    </source>
</reference>
<evidence type="ECO:0000256" key="13">
    <source>
        <dbReference type="PIRSR" id="PIRSR000168-2"/>
    </source>
</evidence>
<evidence type="ECO:0000259" key="14">
    <source>
        <dbReference type="Pfam" id="PF01756"/>
    </source>
</evidence>
<dbReference type="SUPFAM" id="SSF47203">
    <property type="entry name" value="Acyl-CoA dehydrogenase C-terminal domain-like"/>
    <property type="match status" value="2"/>
</dbReference>
<evidence type="ECO:0000259" key="16">
    <source>
        <dbReference type="Pfam" id="PF22924"/>
    </source>
</evidence>
<keyword evidence="7" id="KW-0276">Fatty acid metabolism</keyword>
<evidence type="ECO:0000256" key="3">
    <source>
        <dbReference type="ARBA" id="ARBA00005189"/>
    </source>
</evidence>
<evidence type="ECO:0000256" key="10">
    <source>
        <dbReference type="ARBA" id="ARBA00023140"/>
    </source>
</evidence>
<dbReference type="FunFam" id="1.20.140.10:FF:000010">
    <property type="entry name" value="Acyl-coenzyme A oxidase"/>
    <property type="match status" value="1"/>
</dbReference>
<dbReference type="InterPro" id="IPR046373">
    <property type="entry name" value="Acyl-CoA_Oxase/DH_mid-dom_sf"/>
</dbReference>
<feature type="domain" description="Acyl-CoA oxidase C-terminal" evidence="14">
    <location>
        <begin position="480"/>
        <end position="651"/>
    </location>
</feature>
<dbReference type="GO" id="GO:0033540">
    <property type="term" value="P:fatty acid beta-oxidation using acyl-CoA oxidase"/>
    <property type="evidence" value="ECO:0007669"/>
    <property type="project" value="TreeGrafter"/>
</dbReference>
<name>A0AA36H0Y7_CYLNA</name>
<dbReference type="SUPFAM" id="SSF56645">
    <property type="entry name" value="Acyl-CoA dehydrogenase NM domain-like"/>
    <property type="match status" value="1"/>
</dbReference>
<evidence type="ECO:0000313" key="18">
    <source>
        <dbReference type="Proteomes" id="UP001176961"/>
    </source>
</evidence>
<dbReference type="InterPro" id="IPR002655">
    <property type="entry name" value="Acyl-CoA_oxidase_C"/>
</dbReference>
<evidence type="ECO:0000256" key="4">
    <source>
        <dbReference type="ARBA" id="ARBA00006288"/>
    </source>
</evidence>
<protein>
    <recommendedName>
        <fullName evidence="11">Acyl-coenzyme A oxidase</fullName>
    </recommendedName>
</protein>
<dbReference type="Gene3D" id="1.20.140.10">
    <property type="entry name" value="Butyryl-CoA Dehydrogenase, subunit A, domain 3"/>
    <property type="match status" value="2"/>
</dbReference>
<proteinExistence type="inferred from homology"/>
<dbReference type="GO" id="GO:0071949">
    <property type="term" value="F:FAD binding"/>
    <property type="evidence" value="ECO:0007669"/>
    <property type="project" value="InterPro"/>
</dbReference>
<evidence type="ECO:0000256" key="7">
    <source>
        <dbReference type="ARBA" id="ARBA00022832"/>
    </source>
</evidence>
<evidence type="ECO:0000256" key="5">
    <source>
        <dbReference type="ARBA" id="ARBA00022630"/>
    </source>
</evidence>
<evidence type="ECO:0000256" key="11">
    <source>
        <dbReference type="PIRNR" id="PIRNR000168"/>
    </source>
</evidence>
<dbReference type="PIRSF" id="PIRSF000168">
    <property type="entry name" value="Acyl-CoA_oxidase"/>
    <property type="match status" value="1"/>
</dbReference>
<dbReference type="InterPro" id="IPR036250">
    <property type="entry name" value="AcylCo_DH-like_C"/>
</dbReference>
<comment type="cofactor">
    <cofactor evidence="1">
        <name>FAD</name>
        <dbReference type="ChEBI" id="CHEBI:57692"/>
    </cofactor>
</comment>
<dbReference type="InterPro" id="IPR012258">
    <property type="entry name" value="Acyl-CoA_oxidase"/>
</dbReference>
<keyword evidence="9" id="KW-0443">Lipid metabolism</keyword>
<evidence type="ECO:0000256" key="8">
    <source>
        <dbReference type="ARBA" id="ARBA00023002"/>
    </source>
</evidence>
<dbReference type="EMBL" id="CATQJL010000305">
    <property type="protein sequence ID" value="CAJ0601707.1"/>
    <property type="molecule type" value="Genomic_DNA"/>
</dbReference>